<keyword evidence="6 8" id="KW-0472">Membrane</keyword>
<name>A0A3P9JG40_ORYLA</name>
<dbReference type="Ensembl" id="ENSORLT00015033329.1">
    <property type="protein sequence ID" value="ENSORLP00015030971.1"/>
    <property type="gene ID" value="ENSORLG00015014968.1"/>
</dbReference>
<comment type="subcellular location">
    <subcellularLocation>
        <location evidence="1">Membrane</location>
        <topology evidence="1">Multi-pass membrane protein</topology>
    </subcellularLocation>
</comment>
<feature type="domain" description="Proline-rich transmembrane protein 3/4" evidence="10">
    <location>
        <begin position="317"/>
        <end position="615"/>
    </location>
</feature>
<feature type="compositionally biased region" description="Polar residues" evidence="7">
    <location>
        <begin position="29"/>
        <end position="46"/>
    </location>
</feature>
<evidence type="ECO:0000256" key="1">
    <source>
        <dbReference type="ARBA" id="ARBA00004141"/>
    </source>
</evidence>
<evidence type="ECO:0000256" key="6">
    <source>
        <dbReference type="ARBA" id="ARBA00023136"/>
    </source>
</evidence>
<dbReference type="PANTHER" id="PTHR35578">
    <property type="entry name" value="PROLINE-RICH TRANSMEMBRANE PROTEIN 4-RELATED"/>
    <property type="match status" value="1"/>
</dbReference>
<evidence type="ECO:0000256" key="9">
    <source>
        <dbReference type="SAM" id="SignalP"/>
    </source>
</evidence>
<dbReference type="AlphaFoldDB" id="A0A3P9JG40"/>
<accession>A0A3P9JG40</accession>
<sequence length="942" mass="103473">MGALWKIDFFLVFFLTPSLHTLALNGNNARNSSQRGTAESFLNPTSHRPYRSNLTPDDPNYGPVGVPIQSLSWPSSPEDIDRQGVIGEYTESEEITETSFENHYERRLTWRPTESPTDNITPRENIETVVFSPEKATQKPTPEQKLNFWSRKKMTGSILYPTQASQNEIALTTQQNGRTFSHLPFFPSTTWQRKALAIIPKSTVGSRTNAGSPSPPPWITEVSVSRQGGHNGLEDGTEQTLHTVTVSTKSTRDDSWNNNLHASEATPTVFLDSNNSTSVTPCKTTNQSWTPLDLEDSTQSLHPFLAIGPPLVPLYSDWNSALATWGFAWEAHIYGLGSIFILFCLISVISLLGLPFRCPPGSLYITMLHFFIMAFAGIQAFSLLYDAYSSQDRLPPAVALLVSELPLPCLISAFSFAFLILSSHFRKRLSLPLTLSCPFSILPKPCILLCASFFNFIVSLGCVGLLQLFHSLPPVLLLIPHVVFVCLSIILSFSYLFHCCLTKINTKHIYRLNENAEEGRSPELISSVKVTFSRLEDWKRATGAGIGTSVCLLGCGGLQLYGILHAFGVGGVKGYGFQPWPWWGYHLGCRLCESGVCLGLSIIGTHFLFCHNSSTKTLTSSRQGSWSRLSCNSPLRGQTLSAQDEVNSLVLPSQGKQDKLGICDLTNKQTEVLPLCSEIHAPANGVNGLHQAQRKLPLPTPPSPPLKAKSPIEPQLLSLDSLCVETDSTKDFRPPSPINLSRSIDQALFGESLFSHSIFGQQRLFHTSSSASLNAPGQGTINLGLSSVGHTFYRTSSCGDVDQENNVSNFQNSHPQGNLTSHSHLTVSPEKNNWKGSDTGSTQGLCSYPKDSGKSHTHSWGNRGQNFAQSSLQRGIPLLSYRRHYRTLSLASQDGQGGGKLAGTKHLSESRQLEWDLAVQAEFVNVCKQIDTLSVCSDTIEL</sequence>
<reference evidence="11 12" key="2">
    <citation type="submission" date="2017-04" db="EMBL/GenBank/DDBJ databases">
        <title>CpG methylation of centromeres and impact of large insertions on vertebrate speciation.</title>
        <authorList>
            <person name="Ichikawa K."/>
            <person name="Yoshimura J."/>
            <person name="Morishita S."/>
        </authorList>
    </citation>
    <scope>NUCLEOTIDE SEQUENCE</scope>
    <source>
        <strain evidence="11 12">HSOK</strain>
    </source>
</reference>
<evidence type="ECO:0000256" key="2">
    <source>
        <dbReference type="ARBA" id="ARBA00022553"/>
    </source>
</evidence>
<keyword evidence="2" id="KW-0597">Phosphoprotein</keyword>
<dbReference type="InterPro" id="IPR052836">
    <property type="entry name" value="PRRT_domain-containing"/>
</dbReference>
<proteinExistence type="predicted"/>
<feature type="compositionally biased region" description="Polar residues" evidence="7">
    <location>
        <begin position="816"/>
        <end position="845"/>
    </location>
</feature>
<feature type="chain" id="PRO_5018013123" evidence="9">
    <location>
        <begin position="24"/>
        <end position="942"/>
    </location>
</feature>
<reference evidence="11" key="3">
    <citation type="submission" date="2025-08" db="UniProtKB">
        <authorList>
            <consortium name="Ensembl"/>
        </authorList>
    </citation>
    <scope>IDENTIFICATION</scope>
    <source>
        <strain evidence="11">HSOK</strain>
    </source>
</reference>
<dbReference type="Pfam" id="PF25987">
    <property type="entry name" value="PRRT3"/>
    <property type="match status" value="1"/>
</dbReference>
<reference key="1">
    <citation type="journal article" date="2007" name="Nature">
        <title>The medaka draft genome and insights into vertebrate genome evolution.</title>
        <authorList>
            <person name="Kasahara M."/>
            <person name="Naruse K."/>
            <person name="Sasaki S."/>
            <person name="Nakatani Y."/>
            <person name="Qu W."/>
            <person name="Ahsan B."/>
            <person name="Yamada T."/>
            <person name="Nagayasu Y."/>
            <person name="Doi K."/>
            <person name="Kasai Y."/>
            <person name="Jindo T."/>
            <person name="Kobayashi D."/>
            <person name="Shimada A."/>
            <person name="Toyoda A."/>
            <person name="Kuroki Y."/>
            <person name="Fujiyama A."/>
            <person name="Sasaki T."/>
            <person name="Shimizu A."/>
            <person name="Asakawa S."/>
            <person name="Shimizu N."/>
            <person name="Hashimoto S."/>
            <person name="Yang J."/>
            <person name="Lee Y."/>
            <person name="Matsushima K."/>
            <person name="Sugano S."/>
            <person name="Sakaizumi M."/>
            <person name="Narita T."/>
            <person name="Ohishi K."/>
            <person name="Haga S."/>
            <person name="Ohta F."/>
            <person name="Nomoto H."/>
            <person name="Nogata K."/>
            <person name="Morishita T."/>
            <person name="Endo T."/>
            <person name="Shin-I T."/>
            <person name="Takeda H."/>
            <person name="Morishita S."/>
            <person name="Kohara Y."/>
        </authorList>
    </citation>
    <scope>NUCLEOTIDE SEQUENCE [LARGE SCALE GENOMIC DNA]</scope>
    <source>
        <strain>Hd-rR</strain>
    </source>
</reference>
<evidence type="ECO:0000256" key="7">
    <source>
        <dbReference type="SAM" id="MobiDB-lite"/>
    </source>
</evidence>
<dbReference type="InterPro" id="IPR059081">
    <property type="entry name" value="PRRT3-4"/>
</dbReference>
<evidence type="ECO:0000256" key="8">
    <source>
        <dbReference type="SAM" id="Phobius"/>
    </source>
</evidence>
<dbReference type="Proteomes" id="UP000265200">
    <property type="component" value="Chromosome 6"/>
</dbReference>
<evidence type="ECO:0000256" key="5">
    <source>
        <dbReference type="ARBA" id="ARBA00022989"/>
    </source>
</evidence>
<feature type="signal peptide" evidence="9">
    <location>
        <begin position="1"/>
        <end position="23"/>
    </location>
</feature>
<keyword evidence="5 8" id="KW-1133">Transmembrane helix</keyword>
<protein>
    <submittedName>
        <fullName evidence="11">Proline-rich transmembrane protein 4</fullName>
    </submittedName>
</protein>
<evidence type="ECO:0000256" key="4">
    <source>
        <dbReference type="ARBA" id="ARBA00022729"/>
    </source>
</evidence>
<keyword evidence="4 9" id="KW-0732">Signal</keyword>
<feature type="transmembrane region" description="Helical" evidence="8">
    <location>
        <begin position="475"/>
        <end position="497"/>
    </location>
</feature>
<keyword evidence="3 8" id="KW-0812">Transmembrane</keyword>
<evidence type="ECO:0000259" key="10">
    <source>
        <dbReference type="Pfam" id="PF25987"/>
    </source>
</evidence>
<feature type="transmembrane region" description="Helical" evidence="8">
    <location>
        <begin position="333"/>
        <end position="356"/>
    </location>
</feature>
<reference evidence="11" key="4">
    <citation type="submission" date="2025-09" db="UniProtKB">
        <authorList>
            <consortium name="Ensembl"/>
        </authorList>
    </citation>
    <scope>IDENTIFICATION</scope>
    <source>
        <strain evidence="11">HSOK</strain>
    </source>
</reference>
<organism evidence="11 12">
    <name type="scientific">Oryzias latipes</name>
    <name type="common">Japanese rice fish</name>
    <name type="synonym">Japanese killifish</name>
    <dbReference type="NCBI Taxonomy" id="8090"/>
    <lineage>
        <taxon>Eukaryota</taxon>
        <taxon>Metazoa</taxon>
        <taxon>Chordata</taxon>
        <taxon>Craniata</taxon>
        <taxon>Vertebrata</taxon>
        <taxon>Euteleostomi</taxon>
        <taxon>Actinopterygii</taxon>
        <taxon>Neopterygii</taxon>
        <taxon>Teleostei</taxon>
        <taxon>Neoteleostei</taxon>
        <taxon>Acanthomorphata</taxon>
        <taxon>Ovalentaria</taxon>
        <taxon>Atherinomorphae</taxon>
        <taxon>Beloniformes</taxon>
        <taxon>Adrianichthyidae</taxon>
        <taxon>Oryziinae</taxon>
        <taxon>Oryzias</taxon>
    </lineage>
</organism>
<feature type="region of interest" description="Disordered" evidence="7">
    <location>
        <begin position="29"/>
        <end position="60"/>
    </location>
</feature>
<evidence type="ECO:0000313" key="12">
    <source>
        <dbReference type="Proteomes" id="UP000265200"/>
    </source>
</evidence>
<dbReference type="PANTHER" id="PTHR35578:SF6">
    <property type="entry name" value="PROLINE-RICH TRANSMEMBRANE PROTEIN 4"/>
    <property type="match status" value="1"/>
</dbReference>
<feature type="region of interest" description="Disordered" evidence="7">
    <location>
        <begin position="816"/>
        <end position="858"/>
    </location>
</feature>
<evidence type="ECO:0000256" key="3">
    <source>
        <dbReference type="ARBA" id="ARBA00022692"/>
    </source>
</evidence>
<feature type="transmembrane region" description="Helical" evidence="8">
    <location>
        <begin position="405"/>
        <end position="425"/>
    </location>
</feature>
<feature type="transmembrane region" description="Helical" evidence="8">
    <location>
        <begin position="446"/>
        <end position="469"/>
    </location>
</feature>
<evidence type="ECO:0000313" key="11">
    <source>
        <dbReference type="Ensembl" id="ENSORLP00015030971.1"/>
    </source>
</evidence>
<feature type="transmembrane region" description="Helical" evidence="8">
    <location>
        <begin position="363"/>
        <end position="385"/>
    </location>
</feature>